<evidence type="ECO:0000256" key="1">
    <source>
        <dbReference type="ARBA" id="ARBA00022490"/>
    </source>
</evidence>
<dbReference type="Gene3D" id="2.60.40.4380">
    <property type="entry name" value="Translational regulator CsrA"/>
    <property type="match status" value="1"/>
</dbReference>
<dbReference type="GO" id="GO:0048027">
    <property type="term" value="F:mRNA 5'-UTR binding"/>
    <property type="evidence" value="ECO:0007669"/>
    <property type="project" value="UniProtKB-UniRule"/>
</dbReference>
<keyword evidence="2 6" id="KW-0678">Repressor</keyword>
<sequence length="63" mass="7215">MLVFTRRSGESFKIADDITVTVLAVKGQFVRIGIDAPENIPVHREEIYRRIQAERQEAENATE</sequence>
<dbReference type="InterPro" id="IPR003751">
    <property type="entry name" value="CsrA"/>
</dbReference>
<dbReference type="GeneID" id="93982983"/>
<name>A0A0K1XGR9_9GAMM</name>
<reference evidence="7 8" key="1">
    <citation type="journal article" date="2015" name="Genome Announc.">
        <title>Genome Sequences of Oblitimonas alkaliphila gen. nov. sp. nov. (Proposed), a Novel Bacterium of the Pseudomonadaceae Family.</title>
        <authorList>
            <person name="Lauer A.C."/>
            <person name="Nicholson A.C."/>
            <person name="Humrighouse B.W."/>
            <person name="Emery B."/>
            <person name="Drobish A."/>
            <person name="Juieng P."/>
            <person name="Loparev V."/>
            <person name="McQuiston J.R."/>
        </authorList>
    </citation>
    <scope>NUCLEOTIDE SEQUENCE [LARGE SCALE GENOMIC DNA]</scope>
    <source>
        <strain evidence="7 8">E5571</strain>
    </source>
</reference>
<keyword evidence="1 6" id="KW-0963">Cytoplasm</keyword>
<dbReference type="PATRIC" id="fig|1697053.3.peg.349"/>
<dbReference type="FunFam" id="2.60.40.4380:FF:000002">
    <property type="entry name" value="Translational regulator CsrA"/>
    <property type="match status" value="1"/>
</dbReference>
<keyword evidence="5 6" id="KW-0010">Activator</keyword>
<evidence type="ECO:0000256" key="2">
    <source>
        <dbReference type="ARBA" id="ARBA00022491"/>
    </source>
</evidence>
<dbReference type="GO" id="GO:0006109">
    <property type="term" value="P:regulation of carbohydrate metabolic process"/>
    <property type="evidence" value="ECO:0007669"/>
    <property type="project" value="UniProtKB-UniRule"/>
</dbReference>
<keyword evidence="4 6" id="KW-0694">RNA-binding</keyword>
<dbReference type="EMBL" id="CP012365">
    <property type="protein sequence ID" value="AKX60449.1"/>
    <property type="molecule type" value="Genomic_DNA"/>
</dbReference>
<dbReference type="KEGG" id="pbb:AKN87_01700"/>
<dbReference type="GO" id="GO:0006402">
    <property type="term" value="P:mRNA catabolic process"/>
    <property type="evidence" value="ECO:0007669"/>
    <property type="project" value="InterPro"/>
</dbReference>
<evidence type="ECO:0000313" key="7">
    <source>
        <dbReference type="EMBL" id="AKX60449.1"/>
    </source>
</evidence>
<dbReference type="Proteomes" id="UP000063953">
    <property type="component" value="Chromosome"/>
</dbReference>
<evidence type="ECO:0000256" key="5">
    <source>
        <dbReference type="ARBA" id="ARBA00023159"/>
    </source>
</evidence>
<keyword evidence="3 6" id="KW-0810">Translation regulation</keyword>
<dbReference type="NCBIfam" id="NF002469">
    <property type="entry name" value="PRK01712.1"/>
    <property type="match status" value="1"/>
</dbReference>
<protein>
    <recommendedName>
        <fullName evidence="6">Translational regulator CsrA</fullName>
    </recommendedName>
    <alternativeName>
        <fullName evidence="6">Carbon storage regulator</fullName>
    </alternativeName>
</protein>
<dbReference type="GO" id="GO:0005829">
    <property type="term" value="C:cytosol"/>
    <property type="evidence" value="ECO:0007669"/>
    <property type="project" value="TreeGrafter"/>
</dbReference>
<dbReference type="STRING" id="1697053.AKN87_01700"/>
<organism evidence="7 8">
    <name type="scientific">Thiopseudomonas alkaliphila</name>
    <dbReference type="NCBI Taxonomy" id="1697053"/>
    <lineage>
        <taxon>Bacteria</taxon>
        <taxon>Pseudomonadati</taxon>
        <taxon>Pseudomonadota</taxon>
        <taxon>Gammaproteobacteria</taxon>
        <taxon>Pseudomonadales</taxon>
        <taxon>Pseudomonadaceae</taxon>
        <taxon>Thiopseudomonas</taxon>
    </lineage>
</organism>
<comment type="similarity">
    <text evidence="6">Belongs to the CsrA/RsmA family.</text>
</comment>
<comment type="subcellular location">
    <subcellularLocation>
        <location evidence="6">Cytoplasm</location>
    </subcellularLocation>
</comment>
<evidence type="ECO:0000256" key="6">
    <source>
        <dbReference type="HAMAP-Rule" id="MF_00167"/>
    </source>
</evidence>
<accession>A0A0K1XGR9</accession>
<dbReference type="GO" id="GO:0045948">
    <property type="term" value="P:positive regulation of translational initiation"/>
    <property type="evidence" value="ECO:0007669"/>
    <property type="project" value="UniProtKB-UniRule"/>
</dbReference>
<keyword evidence="8" id="KW-1185">Reference proteome</keyword>
<gene>
    <name evidence="6" type="primary">csrA</name>
    <name evidence="7" type="ORF">AKN88_11310</name>
</gene>
<dbReference type="GO" id="GO:0045947">
    <property type="term" value="P:negative regulation of translational initiation"/>
    <property type="evidence" value="ECO:0007669"/>
    <property type="project" value="UniProtKB-UniRule"/>
</dbReference>
<dbReference type="Pfam" id="PF02599">
    <property type="entry name" value="CsrA"/>
    <property type="match status" value="1"/>
</dbReference>
<evidence type="ECO:0000256" key="4">
    <source>
        <dbReference type="ARBA" id="ARBA00022884"/>
    </source>
</evidence>
<comment type="subunit">
    <text evidence="6">Homodimer; the beta-strands of each monomer intercalate to form a hydrophobic core, while the alpha-helices form wings that extend away from the core.</text>
</comment>
<dbReference type="HAMAP" id="MF_00167">
    <property type="entry name" value="CsrA"/>
    <property type="match status" value="1"/>
</dbReference>
<dbReference type="AlphaFoldDB" id="A0A0K1XGR9"/>
<dbReference type="PANTHER" id="PTHR34984">
    <property type="entry name" value="CARBON STORAGE REGULATOR"/>
    <property type="match status" value="1"/>
</dbReference>
<evidence type="ECO:0000256" key="3">
    <source>
        <dbReference type="ARBA" id="ARBA00022845"/>
    </source>
</evidence>
<dbReference type="InterPro" id="IPR036107">
    <property type="entry name" value="CsrA_sf"/>
</dbReference>
<comment type="function">
    <text evidence="6">A key translational regulator that binds mRNA to regulate translation initiation and/or mRNA stability. Mediates global changes in gene expression, shifting from rapid growth to stress survival by linking envelope stress, the stringent response and the catabolite repression systems. Usually binds in the 5'-UTR; binding at or near the Shine-Dalgarno sequence prevents ribosome-binding, repressing translation, binding elsewhere in the 5'-UTR can activate translation and/or stabilize the mRNA. Its function is antagonized by small RNA(s).</text>
</comment>
<dbReference type="PANTHER" id="PTHR34984:SF1">
    <property type="entry name" value="CARBON STORAGE REGULATOR"/>
    <property type="match status" value="1"/>
</dbReference>
<dbReference type="RefSeq" id="WP_053101752.1">
    <property type="nucleotide sequence ID" value="NZ_CP012358.1"/>
</dbReference>
<evidence type="ECO:0000313" key="8">
    <source>
        <dbReference type="Proteomes" id="UP000063953"/>
    </source>
</evidence>
<dbReference type="NCBIfam" id="TIGR00202">
    <property type="entry name" value="csrA"/>
    <property type="match status" value="1"/>
</dbReference>
<proteinExistence type="inferred from homology"/>
<dbReference type="SUPFAM" id="SSF117130">
    <property type="entry name" value="CsrA-like"/>
    <property type="match status" value="1"/>
</dbReference>